<name>A0A1G2MIR8_9BACT</name>
<evidence type="ECO:0000256" key="12">
    <source>
        <dbReference type="ARBA" id="ARBA00029354"/>
    </source>
</evidence>
<evidence type="ECO:0000256" key="1">
    <source>
        <dbReference type="ARBA" id="ARBA00009518"/>
    </source>
</evidence>
<keyword evidence="11 13" id="KW-0234">DNA repair</keyword>
<dbReference type="GO" id="GO:0048476">
    <property type="term" value="C:Holliday junction resolvase complex"/>
    <property type="evidence" value="ECO:0007669"/>
    <property type="project" value="UniProtKB-UniRule"/>
</dbReference>
<feature type="active site" evidence="13">
    <location>
        <position position="141"/>
    </location>
</feature>
<comment type="subcellular location">
    <subcellularLocation>
        <location evidence="13">Cytoplasm</location>
    </subcellularLocation>
</comment>
<proteinExistence type="inferred from homology"/>
<dbReference type="Proteomes" id="UP000176493">
    <property type="component" value="Unassembled WGS sequence"/>
</dbReference>
<dbReference type="Gene3D" id="3.30.420.10">
    <property type="entry name" value="Ribonuclease H-like superfamily/Ribonuclease H"/>
    <property type="match status" value="1"/>
</dbReference>
<keyword evidence="7 13" id="KW-0378">Hydrolase</keyword>
<evidence type="ECO:0000256" key="5">
    <source>
        <dbReference type="ARBA" id="ARBA00022759"/>
    </source>
</evidence>
<evidence type="ECO:0000313" key="15">
    <source>
        <dbReference type="EMBL" id="OHA23049.1"/>
    </source>
</evidence>
<feature type="binding site" evidence="13">
    <location>
        <position position="7"/>
    </location>
    <ligand>
        <name>Mg(2+)</name>
        <dbReference type="ChEBI" id="CHEBI:18420"/>
        <label>1</label>
    </ligand>
</feature>
<feature type="active site" evidence="13">
    <location>
        <position position="7"/>
    </location>
</feature>
<comment type="cofactor">
    <cofactor evidence="13">
        <name>Mg(2+)</name>
        <dbReference type="ChEBI" id="CHEBI:18420"/>
    </cofactor>
    <text evidence="13">Binds 2 Mg(2+) ion per subunit.</text>
</comment>
<evidence type="ECO:0000256" key="7">
    <source>
        <dbReference type="ARBA" id="ARBA00022801"/>
    </source>
</evidence>
<comment type="caution">
    <text evidence="15">The sequence shown here is derived from an EMBL/GenBank/DDBJ whole genome shotgun (WGS) entry which is preliminary data.</text>
</comment>
<keyword evidence="5 13" id="KW-0255">Endonuclease</keyword>
<dbReference type="PANTHER" id="PTHR30194">
    <property type="entry name" value="CROSSOVER JUNCTION ENDODEOXYRIBONUCLEASE RUVC"/>
    <property type="match status" value="1"/>
</dbReference>
<evidence type="ECO:0000256" key="11">
    <source>
        <dbReference type="ARBA" id="ARBA00023204"/>
    </source>
</evidence>
<dbReference type="GO" id="GO:0008821">
    <property type="term" value="F:crossover junction DNA endonuclease activity"/>
    <property type="evidence" value="ECO:0007669"/>
    <property type="project" value="UniProtKB-UniRule"/>
</dbReference>
<dbReference type="InterPro" id="IPR002176">
    <property type="entry name" value="X-over_junc_endoDNase_RuvC"/>
</dbReference>
<accession>A0A1G2MIR8</accession>
<dbReference type="CDD" id="cd16962">
    <property type="entry name" value="RuvC"/>
    <property type="match status" value="1"/>
</dbReference>
<comment type="catalytic activity">
    <reaction evidence="12 13">
        <text>Endonucleolytic cleavage at a junction such as a reciprocal single-stranded crossover between two homologous DNA duplexes (Holliday junction).</text>
        <dbReference type="EC" id="3.1.21.10"/>
    </reaction>
</comment>
<sequence>MRVLAIDPGYNRLGVAVLEKLPGQKEMLLYSACVQTAKELSHANRLLNIATAIRKVADEFKPEAVALETLFFTTNRKTAISVAEARGAILVEAARAQLPIHEYTPLQIKVAVTGYGKSDKRQVTQMIKKLIALPEKKRFDDEYDAIAVGLTCLASERAGTNNWNK</sequence>
<dbReference type="GO" id="GO:0000287">
    <property type="term" value="F:magnesium ion binding"/>
    <property type="evidence" value="ECO:0007669"/>
    <property type="project" value="UniProtKB-UniRule"/>
</dbReference>
<protein>
    <recommendedName>
        <fullName evidence="13 14">Crossover junction endodeoxyribonuclease RuvC</fullName>
        <ecNumber evidence="13 14">3.1.21.10</ecNumber>
    </recommendedName>
    <alternativeName>
        <fullName evidence="13">Holliday junction nuclease RuvC</fullName>
    </alternativeName>
    <alternativeName>
        <fullName evidence="13">Holliday junction resolvase RuvC</fullName>
    </alternativeName>
</protein>
<keyword evidence="4 13" id="KW-0479">Metal-binding</keyword>
<dbReference type="NCBIfam" id="TIGR00228">
    <property type="entry name" value="ruvC"/>
    <property type="match status" value="1"/>
</dbReference>
<dbReference type="PRINTS" id="PR00696">
    <property type="entry name" value="RSOLVASERUVC"/>
</dbReference>
<dbReference type="FunFam" id="3.30.420.10:FF:000002">
    <property type="entry name" value="Crossover junction endodeoxyribonuclease RuvC"/>
    <property type="match status" value="1"/>
</dbReference>
<evidence type="ECO:0000256" key="4">
    <source>
        <dbReference type="ARBA" id="ARBA00022723"/>
    </source>
</evidence>
<evidence type="ECO:0000256" key="13">
    <source>
        <dbReference type="HAMAP-Rule" id="MF_00034"/>
    </source>
</evidence>
<dbReference type="GO" id="GO:0006310">
    <property type="term" value="P:DNA recombination"/>
    <property type="evidence" value="ECO:0007669"/>
    <property type="project" value="UniProtKB-UniRule"/>
</dbReference>
<dbReference type="GO" id="GO:0005737">
    <property type="term" value="C:cytoplasm"/>
    <property type="evidence" value="ECO:0007669"/>
    <property type="project" value="UniProtKB-SubCell"/>
</dbReference>
<keyword evidence="6 13" id="KW-0227">DNA damage</keyword>
<feature type="binding site" evidence="13">
    <location>
        <position position="141"/>
    </location>
    <ligand>
        <name>Mg(2+)</name>
        <dbReference type="ChEBI" id="CHEBI:18420"/>
        <label>1</label>
    </ligand>
</feature>
<keyword evidence="8 13" id="KW-0460">Magnesium</keyword>
<organism evidence="15 16">
    <name type="scientific">Candidatus Taylorbacteria bacterium RIFCSPHIGHO2_02_49_25</name>
    <dbReference type="NCBI Taxonomy" id="1802305"/>
    <lineage>
        <taxon>Bacteria</taxon>
        <taxon>Candidatus Tayloriibacteriota</taxon>
    </lineage>
</organism>
<dbReference type="PANTHER" id="PTHR30194:SF3">
    <property type="entry name" value="CROSSOVER JUNCTION ENDODEOXYRIBONUCLEASE RUVC"/>
    <property type="match status" value="1"/>
</dbReference>
<reference evidence="15 16" key="1">
    <citation type="journal article" date="2016" name="Nat. Commun.">
        <title>Thousands of microbial genomes shed light on interconnected biogeochemical processes in an aquifer system.</title>
        <authorList>
            <person name="Anantharaman K."/>
            <person name="Brown C.T."/>
            <person name="Hug L.A."/>
            <person name="Sharon I."/>
            <person name="Castelle C.J."/>
            <person name="Probst A.J."/>
            <person name="Thomas B.C."/>
            <person name="Singh A."/>
            <person name="Wilkins M.J."/>
            <person name="Karaoz U."/>
            <person name="Brodie E.L."/>
            <person name="Williams K.H."/>
            <person name="Hubbard S.S."/>
            <person name="Banfield J.F."/>
        </authorList>
    </citation>
    <scope>NUCLEOTIDE SEQUENCE [LARGE SCALE GENOMIC DNA]</scope>
</reference>
<evidence type="ECO:0000256" key="3">
    <source>
        <dbReference type="ARBA" id="ARBA00022722"/>
    </source>
</evidence>
<comment type="subunit">
    <text evidence="13">Homodimer which binds Holliday junction (HJ) DNA. The HJ becomes 2-fold symmetrical on binding to RuvC with unstacked arms; it has a different conformation from HJ DNA in complex with RuvA. In the full resolvosome a probable DNA-RuvA(4)-RuvB(12)-RuvC(2) complex forms which resolves the HJ.</text>
</comment>
<feature type="binding site" evidence="13">
    <location>
        <position position="68"/>
    </location>
    <ligand>
        <name>Mg(2+)</name>
        <dbReference type="ChEBI" id="CHEBI:18420"/>
        <label>2</label>
    </ligand>
</feature>
<keyword evidence="9 13" id="KW-0238">DNA-binding</keyword>
<gene>
    <name evidence="13" type="primary">ruvC</name>
    <name evidence="15" type="ORF">A2W52_00365</name>
</gene>
<dbReference type="SUPFAM" id="SSF53098">
    <property type="entry name" value="Ribonuclease H-like"/>
    <property type="match status" value="1"/>
</dbReference>
<dbReference type="EC" id="3.1.21.10" evidence="13 14"/>
<evidence type="ECO:0000313" key="16">
    <source>
        <dbReference type="Proteomes" id="UP000176493"/>
    </source>
</evidence>
<dbReference type="AlphaFoldDB" id="A0A1G2MIR8"/>
<keyword evidence="10 13" id="KW-0233">DNA recombination</keyword>
<dbReference type="InterPro" id="IPR036397">
    <property type="entry name" value="RNaseH_sf"/>
</dbReference>
<dbReference type="HAMAP" id="MF_00034">
    <property type="entry name" value="RuvC"/>
    <property type="match status" value="1"/>
</dbReference>
<keyword evidence="2 13" id="KW-0963">Cytoplasm</keyword>
<evidence type="ECO:0000256" key="14">
    <source>
        <dbReference type="NCBIfam" id="TIGR00228"/>
    </source>
</evidence>
<evidence type="ECO:0000256" key="6">
    <source>
        <dbReference type="ARBA" id="ARBA00022763"/>
    </source>
</evidence>
<evidence type="ECO:0000256" key="10">
    <source>
        <dbReference type="ARBA" id="ARBA00023172"/>
    </source>
</evidence>
<keyword evidence="3 13" id="KW-0540">Nuclease</keyword>
<dbReference type="Pfam" id="PF02075">
    <property type="entry name" value="RuvC"/>
    <property type="match status" value="1"/>
</dbReference>
<dbReference type="GO" id="GO:0003677">
    <property type="term" value="F:DNA binding"/>
    <property type="evidence" value="ECO:0007669"/>
    <property type="project" value="UniProtKB-KW"/>
</dbReference>
<dbReference type="EMBL" id="MHRJ01000016">
    <property type="protein sequence ID" value="OHA23049.1"/>
    <property type="molecule type" value="Genomic_DNA"/>
</dbReference>
<evidence type="ECO:0000256" key="9">
    <source>
        <dbReference type="ARBA" id="ARBA00023125"/>
    </source>
</evidence>
<comment type="function">
    <text evidence="13">The RuvA-RuvB-RuvC complex processes Holliday junction (HJ) DNA during genetic recombination and DNA repair. Endonuclease that resolves HJ intermediates. Cleaves cruciform DNA by making single-stranded nicks across the HJ at symmetrical positions within the homologous arms, yielding a 5'-phosphate and a 3'-hydroxyl group; requires a central core of homology in the junction. The consensus cleavage sequence is 5'-(A/T)TT(C/G)-3'. Cleavage occurs on the 3'-side of the TT dinucleotide at the point of strand exchange. HJ branch migration catalyzed by RuvA-RuvB allows RuvC to scan DNA until it finds its consensus sequence, where it cleaves and resolves the cruciform DNA.</text>
</comment>
<comment type="similarity">
    <text evidence="1 13">Belongs to the RuvC family.</text>
</comment>
<dbReference type="GO" id="GO:0006281">
    <property type="term" value="P:DNA repair"/>
    <property type="evidence" value="ECO:0007669"/>
    <property type="project" value="UniProtKB-UniRule"/>
</dbReference>
<evidence type="ECO:0000256" key="2">
    <source>
        <dbReference type="ARBA" id="ARBA00022490"/>
    </source>
</evidence>
<feature type="active site" evidence="13">
    <location>
        <position position="68"/>
    </location>
</feature>
<evidence type="ECO:0000256" key="8">
    <source>
        <dbReference type="ARBA" id="ARBA00022842"/>
    </source>
</evidence>
<dbReference type="InterPro" id="IPR012337">
    <property type="entry name" value="RNaseH-like_sf"/>
</dbReference>